<dbReference type="PROSITE" id="PS00759">
    <property type="entry name" value="ARGE_DAPE_CPG2_2"/>
    <property type="match status" value="1"/>
</dbReference>
<dbReference type="InterPro" id="IPR001261">
    <property type="entry name" value="ArgE/DapE_CS"/>
</dbReference>
<dbReference type="SUPFAM" id="SSF53187">
    <property type="entry name" value="Zn-dependent exopeptidases"/>
    <property type="match status" value="1"/>
</dbReference>
<keyword evidence="10" id="KW-1185">Reference proteome</keyword>
<dbReference type="PIRSF" id="PIRSF001123">
    <property type="entry name" value="PepA_GA"/>
    <property type="match status" value="1"/>
</dbReference>
<dbReference type="NCBIfam" id="TIGR01883">
    <property type="entry name" value="PepT-like"/>
    <property type="match status" value="1"/>
</dbReference>
<dbReference type="InterPro" id="IPR008007">
    <property type="entry name" value="Peptidase_M42"/>
</dbReference>
<evidence type="ECO:0000313" key="10">
    <source>
        <dbReference type="Proteomes" id="UP001597285"/>
    </source>
</evidence>
<evidence type="ECO:0000259" key="8">
    <source>
        <dbReference type="Pfam" id="PF07687"/>
    </source>
</evidence>
<organism evidence="9 10">
    <name type="scientific">Carnobacterium antarcticum</name>
    <dbReference type="NCBI Taxonomy" id="2126436"/>
    <lineage>
        <taxon>Bacteria</taxon>
        <taxon>Bacillati</taxon>
        <taxon>Bacillota</taxon>
        <taxon>Bacilli</taxon>
        <taxon>Lactobacillales</taxon>
        <taxon>Carnobacteriaceae</taxon>
        <taxon>Carnobacterium</taxon>
    </lineage>
</organism>
<keyword evidence="5" id="KW-0862">Zinc</keyword>
<proteinExistence type="inferred from homology"/>
<keyword evidence="4" id="KW-0378">Hydrolase</keyword>
<evidence type="ECO:0000256" key="2">
    <source>
        <dbReference type="ARBA" id="ARBA00022670"/>
    </source>
</evidence>
<dbReference type="SUPFAM" id="SSF55031">
    <property type="entry name" value="Bacterial exopeptidase dimerisation domain"/>
    <property type="match status" value="1"/>
</dbReference>
<protein>
    <submittedName>
        <fullName evidence="9">M20/M25/M40 family metallo-hydrolase</fullName>
    </submittedName>
</protein>
<sequence>MRKWNEKRLVETFLELVRIDSETRSEQAIQAFLKEQFTALGLTVAEDQTMEETGFGANNLICTLEGATDITPFFFSSHMDTVTPGKGIKPIIKDDIIYSDETTILGADDKAGLAIMLELIRTLQENHVKHGTIEFIITVGEESGLVGAKAFDVTPMVANLGFVLDTGGPVGSITIGSPTQYRIKALIQGISAHAGLEPEKGLSAVQIAAEAIRQMQLGRIDKETTANIGLISGGTATNVVMERLEVVAEARSLSKEACVAQVQHMKETFERVAKEMGGKAIVITEKKYDGYRFDESTEVVQMAAKAISTIGRTPSYEMSGGGSDANIFNGKGKQTTNLAIGYEKIHTVKEYLPIKELLKGLEMAYALVVGMANK</sequence>
<gene>
    <name evidence="9" type="ORF">ACFSBK_10125</name>
</gene>
<dbReference type="InterPro" id="IPR010162">
    <property type="entry name" value="PepT-like"/>
</dbReference>
<comment type="caution">
    <text evidence="9">The sequence shown here is derived from an EMBL/GenBank/DDBJ whole genome shotgun (WGS) entry which is preliminary data.</text>
</comment>
<dbReference type="PANTHER" id="PTHR42994:SF2">
    <property type="entry name" value="PEPTIDASE"/>
    <property type="match status" value="1"/>
</dbReference>
<evidence type="ECO:0000256" key="7">
    <source>
        <dbReference type="PIRNR" id="PIRNR001123"/>
    </source>
</evidence>
<dbReference type="RefSeq" id="WP_058920120.1">
    <property type="nucleotide sequence ID" value="NZ_JBHSQC010000006.1"/>
</dbReference>
<dbReference type="EMBL" id="JBHUFF010000018">
    <property type="protein sequence ID" value="MFD1800200.1"/>
    <property type="molecule type" value="Genomic_DNA"/>
</dbReference>
<evidence type="ECO:0000256" key="5">
    <source>
        <dbReference type="ARBA" id="ARBA00022833"/>
    </source>
</evidence>
<dbReference type="Gene3D" id="3.40.630.10">
    <property type="entry name" value="Zn peptidases"/>
    <property type="match status" value="1"/>
</dbReference>
<evidence type="ECO:0000256" key="1">
    <source>
        <dbReference type="ARBA" id="ARBA00001947"/>
    </source>
</evidence>
<feature type="domain" description="Peptidase M20 dimerisation" evidence="8">
    <location>
        <begin position="182"/>
        <end position="275"/>
    </location>
</feature>
<keyword evidence="2" id="KW-0645">Protease</keyword>
<evidence type="ECO:0000256" key="3">
    <source>
        <dbReference type="ARBA" id="ARBA00022723"/>
    </source>
</evidence>
<comment type="similarity">
    <text evidence="7">Belongs to the peptidase M42 family.</text>
</comment>
<comment type="cofactor">
    <cofactor evidence="1">
        <name>Zn(2+)</name>
        <dbReference type="ChEBI" id="CHEBI:29105"/>
    </cofactor>
</comment>
<name>A0ABW4NQC8_9LACT</name>
<dbReference type="PANTHER" id="PTHR42994">
    <property type="entry name" value="PEPTIDASE T"/>
    <property type="match status" value="1"/>
</dbReference>
<accession>A0ABW4NQC8</accession>
<dbReference type="Proteomes" id="UP001597285">
    <property type="component" value="Unassembled WGS sequence"/>
</dbReference>
<dbReference type="Pfam" id="PF01546">
    <property type="entry name" value="Peptidase_M20"/>
    <property type="match status" value="1"/>
</dbReference>
<reference evidence="10" key="1">
    <citation type="journal article" date="2019" name="Int. J. Syst. Evol. Microbiol.">
        <title>The Global Catalogue of Microorganisms (GCM) 10K type strain sequencing project: providing services to taxonomists for standard genome sequencing and annotation.</title>
        <authorList>
            <consortium name="The Broad Institute Genomics Platform"/>
            <consortium name="The Broad Institute Genome Sequencing Center for Infectious Disease"/>
            <person name="Wu L."/>
            <person name="Ma J."/>
        </authorList>
    </citation>
    <scope>NUCLEOTIDE SEQUENCE [LARGE SCALE GENOMIC DNA]</scope>
    <source>
        <strain evidence="10">KCTC 42143</strain>
    </source>
</reference>
<keyword evidence="6" id="KW-0482">Metalloprotease</keyword>
<evidence type="ECO:0000313" key="9">
    <source>
        <dbReference type="EMBL" id="MFD1800200.1"/>
    </source>
</evidence>
<dbReference type="Pfam" id="PF07687">
    <property type="entry name" value="M20_dimer"/>
    <property type="match status" value="1"/>
</dbReference>
<keyword evidence="3" id="KW-0479">Metal-binding</keyword>
<dbReference type="InterPro" id="IPR002933">
    <property type="entry name" value="Peptidase_M20"/>
</dbReference>
<evidence type="ECO:0000256" key="6">
    <source>
        <dbReference type="ARBA" id="ARBA00023049"/>
    </source>
</evidence>
<dbReference type="InterPro" id="IPR011650">
    <property type="entry name" value="Peptidase_M20_dimer"/>
</dbReference>
<dbReference type="InterPro" id="IPR036264">
    <property type="entry name" value="Bact_exopeptidase_dim_dom"/>
</dbReference>
<dbReference type="Gene3D" id="3.30.70.360">
    <property type="match status" value="1"/>
</dbReference>
<evidence type="ECO:0000256" key="4">
    <source>
        <dbReference type="ARBA" id="ARBA00022801"/>
    </source>
</evidence>